<organism evidence="7 8">
    <name type="scientific">Lentinus brumalis</name>
    <dbReference type="NCBI Taxonomy" id="2498619"/>
    <lineage>
        <taxon>Eukaryota</taxon>
        <taxon>Fungi</taxon>
        <taxon>Dikarya</taxon>
        <taxon>Basidiomycota</taxon>
        <taxon>Agaricomycotina</taxon>
        <taxon>Agaricomycetes</taxon>
        <taxon>Polyporales</taxon>
        <taxon>Polyporaceae</taxon>
        <taxon>Lentinus</taxon>
    </lineage>
</organism>
<dbReference type="Proteomes" id="UP000256964">
    <property type="component" value="Unassembled WGS sequence"/>
</dbReference>
<keyword evidence="4" id="KW-0560">Oxidoreductase</keyword>
<dbReference type="GO" id="GO:0071949">
    <property type="term" value="F:FAD binding"/>
    <property type="evidence" value="ECO:0007669"/>
    <property type="project" value="InterPro"/>
</dbReference>
<evidence type="ECO:0000256" key="1">
    <source>
        <dbReference type="ARBA" id="ARBA00007992"/>
    </source>
</evidence>
<feature type="domain" description="FAD-binding" evidence="6">
    <location>
        <begin position="20"/>
        <end position="364"/>
    </location>
</feature>
<dbReference type="InterPro" id="IPR036188">
    <property type="entry name" value="FAD/NAD-bd_sf"/>
</dbReference>
<evidence type="ECO:0000313" key="8">
    <source>
        <dbReference type="Proteomes" id="UP000256964"/>
    </source>
</evidence>
<dbReference type="EMBL" id="KZ857396">
    <property type="protein sequence ID" value="RDX51205.1"/>
    <property type="molecule type" value="Genomic_DNA"/>
</dbReference>
<dbReference type="PRINTS" id="PR00420">
    <property type="entry name" value="RNGMNOXGNASE"/>
</dbReference>
<dbReference type="AlphaFoldDB" id="A0A371DF81"/>
<keyword evidence="2" id="KW-0285">Flavoprotein</keyword>
<evidence type="ECO:0000256" key="2">
    <source>
        <dbReference type="ARBA" id="ARBA00022630"/>
    </source>
</evidence>
<sequence length="477" mass="52227">MSAESSKSGPPLKTSHPVTFLIIGGGIAGLSTALALRRVGHHVLVLERKNKDAARGSGGVRLPPNLTKILSHWGLKPALMQRALVTHTMLFIRYESGEDLGEHVWDKGMLKETRGVYMLCTHDDLYDLLYEAAESSGARIRFGANVVNIDAEAQEVTLESGEKVSGDVLVGADGEFGLSRSTVIGQDGFGTPTGLALYDTIISTAHVTEHANASTWKDHGIFTAFGNGRAIVAYPVHGTDDLAMQFYGPDSDEGKYGDEPSVDMPTVTAQLCDHFQPLMKLARKAVRVSIRDHGDLDEWISDDGPLVLIGEAAHPFPPGTIQATAMAVEDGAVLARMFSHLSEDRQIDSFLYAFQELRQPRTRSVRAGEFGNIFYMTLEDGEDSRQRDESMRAMAAKGTNVLEGLNGDVSRLWDEIRTIFGYDCEDEADDWWMQWGMLRERALERNSTNAGTTLGTPLLDFSSMMSSVQVSDVTHEA</sequence>
<comment type="similarity">
    <text evidence="1">Belongs to the paxM FAD-dependent monooxygenase family.</text>
</comment>
<evidence type="ECO:0000256" key="3">
    <source>
        <dbReference type="ARBA" id="ARBA00022827"/>
    </source>
</evidence>
<dbReference type="InterPro" id="IPR050493">
    <property type="entry name" value="FAD-dep_Monooxygenase_BioMet"/>
</dbReference>
<dbReference type="OrthoDB" id="420606at2759"/>
<dbReference type="PANTHER" id="PTHR13789">
    <property type="entry name" value="MONOOXYGENASE"/>
    <property type="match status" value="1"/>
</dbReference>
<dbReference type="Gene3D" id="3.50.50.60">
    <property type="entry name" value="FAD/NAD(P)-binding domain"/>
    <property type="match status" value="1"/>
</dbReference>
<reference evidence="7 8" key="1">
    <citation type="journal article" date="2018" name="Biotechnol. Biofuels">
        <title>Integrative visual omics of the white-rot fungus Polyporus brumalis exposes the biotechnological potential of its oxidative enzymes for delignifying raw plant biomass.</title>
        <authorList>
            <person name="Miyauchi S."/>
            <person name="Rancon A."/>
            <person name="Drula E."/>
            <person name="Hage H."/>
            <person name="Chaduli D."/>
            <person name="Favel A."/>
            <person name="Grisel S."/>
            <person name="Henrissat B."/>
            <person name="Herpoel-Gimbert I."/>
            <person name="Ruiz-Duenas F.J."/>
            <person name="Chevret D."/>
            <person name="Hainaut M."/>
            <person name="Lin J."/>
            <person name="Wang M."/>
            <person name="Pangilinan J."/>
            <person name="Lipzen A."/>
            <person name="Lesage-Meessen L."/>
            <person name="Navarro D."/>
            <person name="Riley R."/>
            <person name="Grigoriev I.V."/>
            <person name="Zhou S."/>
            <person name="Raouche S."/>
            <person name="Rosso M.N."/>
        </authorList>
    </citation>
    <scope>NUCLEOTIDE SEQUENCE [LARGE SCALE GENOMIC DNA]</scope>
    <source>
        <strain evidence="7 8">BRFM 1820</strain>
    </source>
</reference>
<dbReference type="PANTHER" id="PTHR13789:SF147">
    <property type="entry name" value="PUTATIVE (AFU_ORTHOLOGUE AFUA_2G01950)-RELATED"/>
    <property type="match status" value="1"/>
</dbReference>
<dbReference type="GO" id="GO:0004497">
    <property type="term" value="F:monooxygenase activity"/>
    <property type="evidence" value="ECO:0007669"/>
    <property type="project" value="UniProtKB-KW"/>
</dbReference>
<proteinExistence type="inferred from homology"/>
<dbReference type="Pfam" id="PF01494">
    <property type="entry name" value="FAD_binding_3"/>
    <property type="match status" value="1"/>
</dbReference>
<protein>
    <submittedName>
        <fullName evidence="7">FAD/NAD(P)-binding domain-containing protein</fullName>
    </submittedName>
</protein>
<dbReference type="InterPro" id="IPR002938">
    <property type="entry name" value="FAD-bd"/>
</dbReference>
<keyword evidence="3" id="KW-0274">FAD</keyword>
<evidence type="ECO:0000256" key="4">
    <source>
        <dbReference type="ARBA" id="ARBA00023002"/>
    </source>
</evidence>
<evidence type="ECO:0000259" key="6">
    <source>
        <dbReference type="Pfam" id="PF01494"/>
    </source>
</evidence>
<dbReference type="STRING" id="139420.A0A371DF81"/>
<gene>
    <name evidence="7" type="ORF">OH76DRAFT_1401976</name>
</gene>
<dbReference type="SUPFAM" id="SSF51905">
    <property type="entry name" value="FAD/NAD(P)-binding domain"/>
    <property type="match status" value="1"/>
</dbReference>
<evidence type="ECO:0000256" key="5">
    <source>
        <dbReference type="ARBA" id="ARBA00023033"/>
    </source>
</evidence>
<keyword evidence="8" id="KW-1185">Reference proteome</keyword>
<accession>A0A371DF81</accession>
<evidence type="ECO:0000313" key="7">
    <source>
        <dbReference type="EMBL" id="RDX51205.1"/>
    </source>
</evidence>
<name>A0A371DF81_9APHY</name>
<keyword evidence="5" id="KW-0503">Monooxygenase</keyword>